<organism evidence="2 3">
    <name type="scientific">Tanacetum coccineum</name>
    <dbReference type="NCBI Taxonomy" id="301880"/>
    <lineage>
        <taxon>Eukaryota</taxon>
        <taxon>Viridiplantae</taxon>
        <taxon>Streptophyta</taxon>
        <taxon>Embryophyta</taxon>
        <taxon>Tracheophyta</taxon>
        <taxon>Spermatophyta</taxon>
        <taxon>Magnoliopsida</taxon>
        <taxon>eudicotyledons</taxon>
        <taxon>Gunneridae</taxon>
        <taxon>Pentapetalae</taxon>
        <taxon>asterids</taxon>
        <taxon>campanulids</taxon>
        <taxon>Asterales</taxon>
        <taxon>Asteraceae</taxon>
        <taxon>Asteroideae</taxon>
        <taxon>Anthemideae</taxon>
        <taxon>Anthemidinae</taxon>
        <taxon>Tanacetum</taxon>
    </lineage>
</organism>
<comment type="caution">
    <text evidence="2">The sequence shown here is derived from an EMBL/GenBank/DDBJ whole genome shotgun (WGS) entry which is preliminary data.</text>
</comment>
<dbReference type="InterPro" id="IPR032675">
    <property type="entry name" value="LRR_dom_sf"/>
</dbReference>
<keyword evidence="3" id="KW-1185">Reference proteome</keyword>
<proteinExistence type="predicted"/>
<dbReference type="PANTHER" id="PTHR34145:SF28">
    <property type="entry name" value="F-BOX DOMAIN-CONTAINING PROTEIN"/>
    <property type="match status" value="1"/>
</dbReference>
<dbReference type="PANTHER" id="PTHR34145">
    <property type="entry name" value="OS02G0105600 PROTEIN"/>
    <property type="match status" value="1"/>
</dbReference>
<dbReference type="SUPFAM" id="SSF81383">
    <property type="entry name" value="F-box domain"/>
    <property type="match status" value="1"/>
</dbReference>
<dbReference type="Gene3D" id="3.80.10.10">
    <property type="entry name" value="Ribonuclease Inhibitor"/>
    <property type="match status" value="1"/>
</dbReference>
<sequence length="415" mass="47329">MENIIIKEDATDRISELPDGIIENILLRLDKPKERVRVSVLSKKWFALTASLPVSKFLFWDFVDEDWNSDNFYEYVKHTVSRFCRQQNVKIAHTFKLLTLVEDNIKLDFIDKCVELILLRGVKALDICFMKSRFSICPPMYCLPNILSSMSTLTSLKISDCVMLPSSLMVGVVNLKSLKVLGLTRVPLNLHVIKRLSASPLLEELVVECCYGLTEFCVDGRLQNLKKLRFIDYKKNGIETIDIEAPNLCECLLSVGQGRGSTSVILDSCKQLRTLYLDGPFSPTLTGFSDFLSNFPFLENLSLCLVNRRNILAVSSPSLRNFMLYDECDPEEIDINTPNLRVFSYTNRWNCSKGKFIRESDSRELKTCLECHIIINKVDTQICLECHIINKVDTLWLLNNNFGSPSSLACLDSML</sequence>
<name>A0ABQ4YH72_9ASTR</name>
<feature type="domain" description="F-box" evidence="1">
    <location>
        <begin position="17"/>
        <end position="58"/>
    </location>
</feature>
<gene>
    <name evidence="2" type="ORF">Tco_0726632</name>
</gene>
<dbReference type="InterPro" id="IPR036047">
    <property type="entry name" value="F-box-like_dom_sf"/>
</dbReference>
<dbReference type="InterPro" id="IPR053772">
    <property type="entry name" value="At1g61320/At1g61330-like"/>
</dbReference>
<dbReference type="InterPro" id="IPR055357">
    <property type="entry name" value="LRR_At1g61320_AtMIF1"/>
</dbReference>
<evidence type="ECO:0000313" key="2">
    <source>
        <dbReference type="EMBL" id="GJS76751.1"/>
    </source>
</evidence>
<reference evidence="2" key="1">
    <citation type="journal article" date="2022" name="Int. J. Mol. Sci.">
        <title>Draft Genome of Tanacetum Coccineum: Genomic Comparison of Closely Related Tanacetum-Family Plants.</title>
        <authorList>
            <person name="Yamashiro T."/>
            <person name="Shiraishi A."/>
            <person name="Nakayama K."/>
            <person name="Satake H."/>
        </authorList>
    </citation>
    <scope>NUCLEOTIDE SEQUENCE</scope>
</reference>
<dbReference type="Pfam" id="PF23622">
    <property type="entry name" value="LRR_At1g61320_AtMIF1"/>
    <property type="match status" value="1"/>
</dbReference>
<dbReference type="EMBL" id="BQNB010010398">
    <property type="protein sequence ID" value="GJS76751.1"/>
    <property type="molecule type" value="Genomic_DNA"/>
</dbReference>
<dbReference type="Proteomes" id="UP001151760">
    <property type="component" value="Unassembled WGS sequence"/>
</dbReference>
<accession>A0ABQ4YH72</accession>
<dbReference type="InterPro" id="IPR001810">
    <property type="entry name" value="F-box_dom"/>
</dbReference>
<reference evidence="2" key="2">
    <citation type="submission" date="2022-01" db="EMBL/GenBank/DDBJ databases">
        <authorList>
            <person name="Yamashiro T."/>
            <person name="Shiraishi A."/>
            <person name="Satake H."/>
            <person name="Nakayama K."/>
        </authorList>
    </citation>
    <scope>NUCLEOTIDE SEQUENCE</scope>
</reference>
<dbReference type="SMART" id="SM00256">
    <property type="entry name" value="FBOX"/>
    <property type="match status" value="1"/>
</dbReference>
<dbReference type="SUPFAM" id="SSF52047">
    <property type="entry name" value="RNI-like"/>
    <property type="match status" value="1"/>
</dbReference>
<evidence type="ECO:0000259" key="1">
    <source>
        <dbReference type="SMART" id="SM00256"/>
    </source>
</evidence>
<protein>
    <submittedName>
        <fullName evidence="2">F-box domain containing protein</fullName>
    </submittedName>
</protein>
<evidence type="ECO:0000313" key="3">
    <source>
        <dbReference type="Proteomes" id="UP001151760"/>
    </source>
</evidence>